<dbReference type="AlphaFoldDB" id="A0AAE0LHW1"/>
<evidence type="ECO:0000259" key="5">
    <source>
        <dbReference type="PROSITE" id="PS50404"/>
    </source>
</evidence>
<evidence type="ECO:0000313" key="8">
    <source>
        <dbReference type="Proteomes" id="UP001190700"/>
    </source>
</evidence>
<feature type="compositionally biased region" description="Low complexity" evidence="4">
    <location>
        <begin position="129"/>
        <end position="143"/>
    </location>
</feature>
<organism evidence="7 8">
    <name type="scientific">Cymbomonas tetramitiformis</name>
    <dbReference type="NCBI Taxonomy" id="36881"/>
    <lineage>
        <taxon>Eukaryota</taxon>
        <taxon>Viridiplantae</taxon>
        <taxon>Chlorophyta</taxon>
        <taxon>Pyramimonadophyceae</taxon>
        <taxon>Pyramimonadales</taxon>
        <taxon>Pyramimonadaceae</taxon>
        <taxon>Cymbomonas</taxon>
    </lineage>
</organism>
<dbReference type="GO" id="GO:0016740">
    <property type="term" value="F:transferase activity"/>
    <property type="evidence" value="ECO:0007669"/>
    <property type="project" value="UniProtKB-KW"/>
</dbReference>
<dbReference type="CDD" id="cd00570">
    <property type="entry name" value="GST_N_family"/>
    <property type="match status" value="1"/>
</dbReference>
<dbReference type="InterPro" id="IPR010987">
    <property type="entry name" value="Glutathione-S-Trfase_C-like"/>
</dbReference>
<comment type="caution">
    <text evidence="7">The sequence shown here is derived from an EMBL/GenBank/DDBJ whole genome shotgun (WGS) entry which is preliminary data.</text>
</comment>
<dbReference type="InterPro" id="IPR036282">
    <property type="entry name" value="Glutathione-S-Trfase_C_sf"/>
</dbReference>
<name>A0AAE0LHW1_9CHLO</name>
<dbReference type="InterPro" id="IPR036249">
    <property type="entry name" value="Thioredoxin-like_sf"/>
</dbReference>
<dbReference type="EMBL" id="LGRX02001610">
    <property type="protein sequence ID" value="KAK3285828.1"/>
    <property type="molecule type" value="Genomic_DNA"/>
</dbReference>
<dbReference type="GO" id="GO:0033355">
    <property type="term" value="P:ascorbate glutathione cycle"/>
    <property type="evidence" value="ECO:0007669"/>
    <property type="project" value="InterPro"/>
</dbReference>
<sequence length="775" mass="86202">MWKRRVPTACNKYDVNEKLKHNCHTLGLRVVPHNLKRRTQPGGNVLGVAGLLPPRTQKTRLCSARFSRYQSSRYCLQKVSSKRPLSDDAAGDSEKEGGESDTESGGDDSNNGSGGEPPSGGGNGDENGDSSPEPSGEGSGSPSIQFALHTFSYPVRALKRLYTYLIELPPGVLTPFLMATCSLSAALLSVWSQQRSAEKVARERAESEEQKKLESIQRSRQQHLARFTEPLLITANQLQRRLYDLATRGSEGQAWLPHEDSARGLLYSVYLLGRYLGIRRILLQESPSFNYGRPIEDRLYKTILKRIDFMLTASSAELERMHQIPTTDTAPESTGDLAASRGRSPFQLTQYEVTSMGELMRRQRWDGQTSQYGKPSSSGVGSGDAVLAFPDFQELLSERAGNNTVQSWFEPACAAFAGLPSSRSGVAEAQAGHMHSSWARIAMLQSALLDLIDLIDPLHSTVQAHERLRLYHYPAGHTPMPAVLRYLDANEVRDGCYGKFTSGIPGALRWLRNTGKLEAILGARTCRLPSQAGVDHNNVVTVFVKKVAVGTRSVGGKGQTVPNCPYCQKVLIHLEKMGKPYVLVEIDLKNKPWWYLNLNPTGRVPSIFHKGRLTEDSSAICDFLEARETFSTSTVLDCSATKPSSHDFFQSFMQAVYSKSEEDTARYTAELMEGIRELDAELRDNCKPFFGGRNIARLDMERYPQLLHVEMAGEVLMNARIPDECTALRKYMARMSEHPSVKVTVPSQESIVAGWKEAWVDENQQSSLASFWIRR</sequence>
<reference evidence="7 8" key="1">
    <citation type="journal article" date="2015" name="Genome Biol. Evol.">
        <title>Comparative Genomics of a Bacterivorous Green Alga Reveals Evolutionary Causalities and Consequences of Phago-Mixotrophic Mode of Nutrition.</title>
        <authorList>
            <person name="Burns J.A."/>
            <person name="Paasch A."/>
            <person name="Narechania A."/>
            <person name="Kim E."/>
        </authorList>
    </citation>
    <scope>NUCLEOTIDE SEQUENCE [LARGE SCALE GENOMIC DNA]</scope>
    <source>
        <strain evidence="7 8">PLY_AMNH</strain>
    </source>
</reference>
<gene>
    <name evidence="7" type="ORF">CYMTET_6583</name>
</gene>
<feature type="domain" description="GST C-terminal" evidence="6">
    <location>
        <begin position="625"/>
        <end position="755"/>
    </location>
</feature>
<evidence type="ECO:0000256" key="2">
    <source>
        <dbReference type="ARBA" id="ARBA00024194"/>
    </source>
</evidence>
<keyword evidence="1" id="KW-0808">Transferase</keyword>
<dbReference type="PROSITE" id="PS50404">
    <property type="entry name" value="GST_NTER"/>
    <property type="match status" value="1"/>
</dbReference>
<feature type="compositionally biased region" description="Gly residues" evidence="4">
    <location>
        <begin position="112"/>
        <end position="125"/>
    </location>
</feature>
<evidence type="ECO:0000256" key="1">
    <source>
        <dbReference type="ARBA" id="ARBA00022679"/>
    </source>
</evidence>
<dbReference type="Gene3D" id="1.20.1050.10">
    <property type="match status" value="1"/>
</dbReference>
<dbReference type="SUPFAM" id="SSF52833">
    <property type="entry name" value="Thioredoxin-like"/>
    <property type="match status" value="1"/>
</dbReference>
<dbReference type="InterPro" id="IPR004045">
    <property type="entry name" value="Glutathione_S-Trfase_N"/>
</dbReference>
<evidence type="ECO:0000313" key="7">
    <source>
        <dbReference type="EMBL" id="KAK3285828.1"/>
    </source>
</evidence>
<evidence type="ECO:0000259" key="6">
    <source>
        <dbReference type="PROSITE" id="PS50405"/>
    </source>
</evidence>
<feature type="domain" description="GST N-terminal" evidence="5">
    <location>
        <begin position="554"/>
        <end position="632"/>
    </location>
</feature>
<dbReference type="Gene3D" id="3.40.30.10">
    <property type="entry name" value="Glutaredoxin"/>
    <property type="match status" value="1"/>
</dbReference>
<accession>A0AAE0LHW1</accession>
<dbReference type="PANTHER" id="PTHR44420">
    <property type="entry name" value="GLUTATHIONE S-TRANSFERASE DHAR2-RELATED"/>
    <property type="match status" value="1"/>
</dbReference>
<feature type="region of interest" description="Disordered" evidence="4">
    <location>
        <begin position="80"/>
        <end position="143"/>
    </location>
</feature>
<evidence type="ECO:0000256" key="3">
    <source>
        <dbReference type="ARBA" id="ARBA00049544"/>
    </source>
</evidence>
<dbReference type="InterPro" id="IPR044627">
    <property type="entry name" value="DHAR1/2/3/4"/>
</dbReference>
<dbReference type="PROSITE" id="PS50405">
    <property type="entry name" value="GST_CTER"/>
    <property type="match status" value="1"/>
</dbReference>
<dbReference type="Pfam" id="PF13409">
    <property type="entry name" value="GST_N_2"/>
    <property type="match status" value="1"/>
</dbReference>
<comment type="similarity">
    <text evidence="2">Belongs to the GST superfamily. DHAR family.</text>
</comment>
<evidence type="ECO:0000256" key="4">
    <source>
        <dbReference type="SAM" id="MobiDB-lite"/>
    </source>
</evidence>
<dbReference type="Proteomes" id="UP001190700">
    <property type="component" value="Unassembled WGS sequence"/>
</dbReference>
<proteinExistence type="inferred from homology"/>
<protein>
    <submittedName>
        <fullName evidence="7">Glutathione S-transferase dhar1, mitochondrial</fullName>
    </submittedName>
</protein>
<dbReference type="GO" id="GO:0045174">
    <property type="term" value="F:glutathione dehydrogenase (ascorbate) activity"/>
    <property type="evidence" value="ECO:0007669"/>
    <property type="project" value="UniProtKB-EC"/>
</dbReference>
<keyword evidence="8" id="KW-1185">Reference proteome</keyword>
<comment type="catalytic activity">
    <reaction evidence="3">
        <text>L-dehydroascorbate + 2 glutathione = glutathione disulfide + L-ascorbate</text>
        <dbReference type="Rhea" id="RHEA:24424"/>
        <dbReference type="ChEBI" id="CHEBI:38290"/>
        <dbReference type="ChEBI" id="CHEBI:57925"/>
        <dbReference type="ChEBI" id="CHEBI:58297"/>
        <dbReference type="ChEBI" id="CHEBI:58539"/>
        <dbReference type="EC" id="1.8.5.1"/>
    </reaction>
</comment>
<dbReference type="PANTHER" id="PTHR44420:SF2">
    <property type="entry name" value="GLUTATHIONE S-TRANSFERASE DHAR2-RELATED"/>
    <property type="match status" value="1"/>
</dbReference>
<dbReference type="PROSITE" id="PS50007">
    <property type="entry name" value="PIPLC_X_DOMAIN"/>
    <property type="match status" value="1"/>
</dbReference>
<dbReference type="SUPFAM" id="SSF47616">
    <property type="entry name" value="GST C-terminal domain-like"/>
    <property type="match status" value="1"/>
</dbReference>